<sequence>MTWMIHRVDGMPSNIMVGDTAHCILLSISWLPREEVSKLLKAFFVTQKKGSVLTFVGHEHDRVAIICSGIVKLDSLVSTHLSLKRSTATAIKSKCGVRLAKELQKPDVFSAT</sequence>
<dbReference type="Proteomes" id="UP000821853">
    <property type="component" value="Chromosome 2"/>
</dbReference>
<name>A0A9J6FWT1_HAELO</name>
<dbReference type="AlphaFoldDB" id="A0A9J6FWT1"/>
<organism evidence="1 2">
    <name type="scientific">Haemaphysalis longicornis</name>
    <name type="common">Bush tick</name>
    <dbReference type="NCBI Taxonomy" id="44386"/>
    <lineage>
        <taxon>Eukaryota</taxon>
        <taxon>Metazoa</taxon>
        <taxon>Ecdysozoa</taxon>
        <taxon>Arthropoda</taxon>
        <taxon>Chelicerata</taxon>
        <taxon>Arachnida</taxon>
        <taxon>Acari</taxon>
        <taxon>Parasitiformes</taxon>
        <taxon>Ixodida</taxon>
        <taxon>Ixodoidea</taxon>
        <taxon>Ixodidae</taxon>
        <taxon>Haemaphysalinae</taxon>
        <taxon>Haemaphysalis</taxon>
    </lineage>
</organism>
<gene>
    <name evidence="1" type="ORF">HPB48_022098</name>
</gene>
<dbReference type="VEuPathDB" id="VectorBase:HLOH_064623"/>
<accession>A0A9J6FWT1</accession>
<reference evidence="1 2" key="1">
    <citation type="journal article" date="2020" name="Cell">
        <title>Large-Scale Comparative Analyses of Tick Genomes Elucidate Their Genetic Diversity and Vector Capacities.</title>
        <authorList>
            <consortium name="Tick Genome and Microbiome Consortium (TIGMIC)"/>
            <person name="Jia N."/>
            <person name="Wang J."/>
            <person name="Shi W."/>
            <person name="Du L."/>
            <person name="Sun Y."/>
            <person name="Zhan W."/>
            <person name="Jiang J.F."/>
            <person name="Wang Q."/>
            <person name="Zhang B."/>
            <person name="Ji P."/>
            <person name="Bell-Sakyi L."/>
            <person name="Cui X.M."/>
            <person name="Yuan T.T."/>
            <person name="Jiang B.G."/>
            <person name="Yang W.F."/>
            <person name="Lam T.T."/>
            <person name="Chang Q.C."/>
            <person name="Ding S.J."/>
            <person name="Wang X.J."/>
            <person name="Zhu J.G."/>
            <person name="Ruan X.D."/>
            <person name="Zhao L."/>
            <person name="Wei J.T."/>
            <person name="Ye R.Z."/>
            <person name="Que T.C."/>
            <person name="Du C.H."/>
            <person name="Zhou Y.H."/>
            <person name="Cheng J.X."/>
            <person name="Dai P.F."/>
            <person name="Guo W.B."/>
            <person name="Han X.H."/>
            <person name="Huang E.J."/>
            <person name="Li L.F."/>
            <person name="Wei W."/>
            <person name="Gao Y.C."/>
            <person name="Liu J.Z."/>
            <person name="Shao H.Z."/>
            <person name="Wang X."/>
            <person name="Wang C.C."/>
            <person name="Yang T.C."/>
            <person name="Huo Q.B."/>
            <person name="Li W."/>
            <person name="Chen H.Y."/>
            <person name="Chen S.E."/>
            <person name="Zhou L.G."/>
            <person name="Ni X.B."/>
            <person name="Tian J.H."/>
            <person name="Sheng Y."/>
            <person name="Liu T."/>
            <person name="Pan Y.S."/>
            <person name="Xia L.Y."/>
            <person name="Li J."/>
            <person name="Zhao F."/>
            <person name="Cao W.C."/>
        </authorList>
    </citation>
    <scope>NUCLEOTIDE SEQUENCE [LARGE SCALE GENOMIC DNA]</scope>
    <source>
        <strain evidence="1">HaeL-2018</strain>
    </source>
</reference>
<protein>
    <submittedName>
        <fullName evidence="1">Uncharacterized protein</fullName>
    </submittedName>
</protein>
<proteinExistence type="predicted"/>
<keyword evidence="2" id="KW-1185">Reference proteome</keyword>
<dbReference type="EMBL" id="JABSTR010000004">
    <property type="protein sequence ID" value="KAH9366809.1"/>
    <property type="molecule type" value="Genomic_DNA"/>
</dbReference>
<comment type="caution">
    <text evidence="1">The sequence shown here is derived from an EMBL/GenBank/DDBJ whole genome shotgun (WGS) entry which is preliminary data.</text>
</comment>
<evidence type="ECO:0000313" key="1">
    <source>
        <dbReference type="EMBL" id="KAH9366809.1"/>
    </source>
</evidence>
<dbReference type="OrthoDB" id="6488487at2759"/>
<evidence type="ECO:0000313" key="2">
    <source>
        <dbReference type="Proteomes" id="UP000821853"/>
    </source>
</evidence>